<evidence type="ECO:0000313" key="2">
    <source>
        <dbReference type="Proteomes" id="UP000001952"/>
    </source>
</evidence>
<protein>
    <submittedName>
        <fullName evidence="1">Uncharacterized protein</fullName>
    </submittedName>
</protein>
<dbReference type="HOGENOM" id="CLU_2408597_0_0_6"/>
<accession>Q1RE20</accession>
<organism evidence="1 2">
    <name type="scientific">Escherichia coli (strain UTI89 / UPEC)</name>
    <dbReference type="NCBI Taxonomy" id="364106"/>
    <lineage>
        <taxon>Bacteria</taxon>
        <taxon>Pseudomonadati</taxon>
        <taxon>Pseudomonadota</taxon>
        <taxon>Gammaproteobacteria</taxon>
        <taxon>Enterobacterales</taxon>
        <taxon>Enterobacteriaceae</taxon>
        <taxon>Escherichia</taxon>
    </lineage>
</organism>
<dbReference type="KEGG" id="eci:UTI89_C0909"/>
<proteinExistence type="predicted"/>
<evidence type="ECO:0000313" key="1">
    <source>
        <dbReference type="EMBL" id="ABE06394.1"/>
    </source>
</evidence>
<name>Q1RE20_ECOUT</name>
<dbReference type="AlphaFoldDB" id="Q1RE20"/>
<dbReference type="EMBL" id="CP000243">
    <property type="protein sequence ID" value="ABE06394.1"/>
    <property type="molecule type" value="Genomic_DNA"/>
</dbReference>
<sequence>MQKAHNFYAVGFVFGVLMSEGTKKKTRSFYAAGLLFTSTGNRVPFRPLPWQPIDGGLLPRRGFLTAYTVRTPQTPLPRSSSVFHTANRAASR</sequence>
<dbReference type="Proteomes" id="UP000001952">
    <property type="component" value="Chromosome"/>
</dbReference>
<gene>
    <name evidence="1" type="ordered locus">UTI89_C0909</name>
</gene>
<reference evidence="1 2" key="1">
    <citation type="journal article" date="2006" name="Proc. Natl. Acad. Sci. U.S.A.">
        <title>Identification of genes subject to positive selection in uropathogenic strains of Escherichia coli: a comparative genomics approach.</title>
        <authorList>
            <person name="Chen S.L."/>
            <person name="Hung C.S."/>
            <person name="Xu J."/>
            <person name="Reigstad C.S."/>
            <person name="Magrini V."/>
            <person name="Sabo A."/>
            <person name="Blasiar D."/>
            <person name="Bieri T."/>
            <person name="Meyer R.R."/>
            <person name="Ozersky P."/>
            <person name="Armstrong J.R."/>
            <person name="Fulton R.S."/>
            <person name="Latreille J.P."/>
            <person name="Spieth J."/>
            <person name="Hooton T.M."/>
            <person name="Mardis E.R."/>
            <person name="Hultgren S.J."/>
            <person name="Gordon J.I."/>
        </authorList>
    </citation>
    <scope>NUCLEOTIDE SEQUENCE [LARGE SCALE GENOMIC DNA]</scope>
    <source>
        <strain evidence="2">UTI89 / UPEC</strain>
    </source>
</reference>